<feature type="compositionally biased region" description="Acidic residues" evidence="1">
    <location>
        <begin position="1"/>
        <end position="10"/>
    </location>
</feature>
<sequence>MESSVDEDSEWDKSTSEIQSEDSENLYNSRPNRWRGPPQSWRALTEQDRLSYTALERLRNDDLSLHLYNAFALRHPRRRPQPQPATESRLQEGGSSGDVAVEGDELKEGLDAVAEQPTVPEETSWAPPRQWTAWPLNAHLVPADDFLTKTEDEDKAFTFRRVESTTPAFELAEIISSTILRCAKDKFRERSRAEAAQGGQHADSEHEHVVPDAAAALDESDAEDGKQQNMDVEDLPLEARRKADPILQPAVATDEDLSYELLRPSAQAILAKLDHTLTILHNSRMTSVEGLVQQDLDALLSPSSAASSSDDFDQYSFDSFQPSRSRRRNYRTTAQATRSRHISLASQPDDKSGAEPSSAGTQPRKRGRPRSLSMKEGESKRDFLIRRAVTHKKRRPVFSDEEDQSEMTDVKPAPGDEGHTRDRKVSPSCSEATPSVENNNSTQNNWTHPLDRFNLRDWSDVMGAAALSRGFSPTVIARATQRCANLFGQGMEMRTINENGCVKTKRYIPGYPDIVPQESEEEDEDEDYNQVKEGPKQNFQSECQMEGASNGPPRSSGRMPSIELGGDDPFPASSDAESRGRHGAAGTGPRRSMRVYSRSRSRGPVKQLLYCSHPECERATRPFNRSYNLQRHLDKVHDGQEGPGSVTKRTMPHSRLPSAAASDDLLGGIHRDGFLEPIRVHRGWRGEDNSKRTGPSISRQQSLELELEGEEVGIMGADDEVDDAK</sequence>
<gene>
    <name evidence="3" type="ORF">BD289DRAFT_427215</name>
</gene>
<organism evidence="3 4">
    <name type="scientific">Coniella lustricola</name>
    <dbReference type="NCBI Taxonomy" id="2025994"/>
    <lineage>
        <taxon>Eukaryota</taxon>
        <taxon>Fungi</taxon>
        <taxon>Dikarya</taxon>
        <taxon>Ascomycota</taxon>
        <taxon>Pezizomycotina</taxon>
        <taxon>Sordariomycetes</taxon>
        <taxon>Sordariomycetidae</taxon>
        <taxon>Diaporthales</taxon>
        <taxon>Schizoparmaceae</taxon>
        <taxon>Coniella</taxon>
    </lineage>
</organism>
<feature type="region of interest" description="Disordered" evidence="1">
    <location>
        <begin position="74"/>
        <end position="100"/>
    </location>
</feature>
<feature type="region of interest" description="Disordered" evidence="1">
    <location>
        <begin position="512"/>
        <end position="604"/>
    </location>
</feature>
<dbReference type="OrthoDB" id="5412288at2759"/>
<feature type="domain" description="Rrn9" evidence="2">
    <location>
        <begin position="55"/>
        <end position="145"/>
    </location>
</feature>
<feature type="region of interest" description="Disordered" evidence="1">
    <location>
        <begin position="1"/>
        <end position="45"/>
    </location>
</feature>
<feature type="region of interest" description="Disordered" evidence="1">
    <location>
        <begin position="634"/>
        <end position="665"/>
    </location>
</feature>
<keyword evidence="4" id="KW-1185">Reference proteome</keyword>
<dbReference type="Proteomes" id="UP000241462">
    <property type="component" value="Unassembled WGS sequence"/>
</dbReference>
<feature type="compositionally biased region" description="Basic and acidic residues" evidence="1">
    <location>
        <begin position="373"/>
        <end position="385"/>
    </location>
</feature>
<dbReference type="EMBL" id="KZ678397">
    <property type="protein sequence ID" value="PSR94480.1"/>
    <property type="molecule type" value="Genomic_DNA"/>
</dbReference>
<proteinExistence type="predicted"/>
<feature type="region of interest" description="Disordered" evidence="1">
    <location>
        <begin position="302"/>
        <end position="447"/>
    </location>
</feature>
<evidence type="ECO:0000313" key="3">
    <source>
        <dbReference type="EMBL" id="PSR94480.1"/>
    </source>
</evidence>
<protein>
    <recommendedName>
        <fullName evidence="2">Rrn9 domain-containing protein</fullName>
    </recommendedName>
</protein>
<accession>A0A2T3AFC5</accession>
<name>A0A2T3AFC5_9PEZI</name>
<dbReference type="InterPro" id="IPR019622">
    <property type="entry name" value="Rrn9_dom"/>
</dbReference>
<feature type="compositionally biased region" description="Low complexity" evidence="1">
    <location>
        <begin position="302"/>
        <end position="323"/>
    </location>
</feature>
<evidence type="ECO:0000259" key="2">
    <source>
        <dbReference type="Pfam" id="PF10680"/>
    </source>
</evidence>
<dbReference type="STRING" id="2025994.A0A2T3AFC5"/>
<dbReference type="InParanoid" id="A0A2T3AFC5"/>
<feature type="compositionally biased region" description="Polar residues" evidence="1">
    <location>
        <begin position="427"/>
        <end position="447"/>
    </location>
</feature>
<feature type="compositionally biased region" description="Basic and acidic residues" evidence="1">
    <location>
        <begin position="414"/>
        <end position="425"/>
    </location>
</feature>
<dbReference type="AlphaFoldDB" id="A0A2T3AFC5"/>
<feature type="compositionally biased region" description="Acidic residues" evidence="1">
    <location>
        <begin position="518"/>
        <end position="528"/>
    </location>
</feature>
<reference evidence="3 4" key="1">
    <citation type="journal article" date="2018" name="Mycol. Prog.">
        <title>Coniella lustricola, a new species from submerged detritus.</title>
        <authorList>
            <person name="Raudabaugh D.B."/>
            <person name="Iturriaga T."/>
            <person name="Carver A."/>
            <person name="Mondo S."/>
            <person name="Pangilinan J."/>
            <person name="Lipzen A."/>
            <person name="He G."/>
            <person name="Amirebrahimi M."/>
            <person name="Grigoriev I.V."/>
            <person name="Miller A.N."/>
        </authorList>
    </citation>
    <scope>NUCLEOTIDE SEQUENCE [LARGE SCALE GENOMIC DNA]</scope>
    <source>
        <strain evidence="3 4">B22-T-1</strain>
    </source>
</reference>
<feature type="compositionally biased region" description="Basic residues" evidence="1">
    <location>
        <begin position="591"/>
        <end position="603"/>
    </location>
</feature>
<dbReference type="Pfam" id="PF10680">
    <property type="entry name" value="RRN9"/>
    <property type="match status" value="1"/>
</dbReference>
<evidence type="ECO:0000256" key="1">
    <source>
        <dbReference type="SAM" id="MobiDB-lite"/>
    </source>
</evidence>
<evidence type="ECO:0000313" key="4">
    <source>
        <dbReference type="Proteomes" id="UP000241462"/>
    </source>
</evidence>